<proteinExistence type="predicted"/>
<name>A0A1G7ZEV1_CHIFI</name>
<evidence type="ECO:0008006" key="4">
    <source>
        <dbReference type="Google" id="ProtNLM"/>
    </source>
</evidence>
<dbReference type="InterPro" id="IPR006311">
    <property type="entry name" value="TAT_signal"/>
</dbReference>
<dbReference type="Proteomes" id="UP000199045">
    <property type="component" value="Unassembled WGS sequence"/>
</dbReference>
<dbReference type="AlphaFoldDB" id="A0A1G7ZEV1"/>
<protein>
    <recommendedName>
        <fullName evidence="4">Tat (Twin-arginine translocation) pathway signal sequence</fullName>
    </recommendedName>
</protein>
<gene>
    <name evidence="2" type="ORF">SAMN04488121_108245</name>
</gene>
<dbReference type="STRING" id="104663.SAMN04488121_108245"/>
<evidence type="ECO:0000256" key="1">
    <source>
        <dbReference type="SAM" id="SignalP"/>
    </source>
</evidence>
<organism evidence="2 3">
    <name type="scientific">Chitinophaga filiformis</name>
    <name type="common">Myxococcus filiformis</name>
    <name type="synonym">Flexibacter filiformis</name>
    <dbReference type="NCBI Taxonomy" id="104663"/>
    <lineage>
        <taxon>Bacteria</taxon>
        <taxon>Pseudomonadati</taxon>
        <taxon>Bacteroidota</taxon>
        <taxon>Chitinophagia</taxon>
        <taxon>Chitinophagales</taxon>
        <taxon>Chitinophagaceae</taxon>
        <taxon>Chitinophaga</taxon>
    </lineage>
</organism>
<dbReference type="EMBL" id="FNBN01000008">
    <property type="protein sequence ID" value="SDH07272.1"/>
    <property type="molecule type" value="Genomic_DNA"/>
</dbReference>
<dbReference type="PROSITE" id="PS51318">
    <property type="entry name" value="TAT"/>
    <property type="match status" value="1"/>
</dbReference>
<sequence>MTTRKEFLKTAGLLGMAGMVGPSALAASPARQTKPVSSWADGSRLVVRMR</sequence>
<dbReference type="RefSeq" id="WP_176842449.1">
    <property type="nucleotide sequence ID" value="NZ_FNBN01000008.1"/>
</dbReference>
<keyword evidence="1" id="KW-0732">Signal</keyword>
<evidence type="ECO:0000313" key="2">
    <source>
        <dbReference type="EMBL" id="SDH07272.1"/>
    </source>
</evidence>
<reference evidence="3" key="1">
    <citation type="submission" date="2016-10" db="EMBL/GenBank/DDBJ databases">
        <authorList>
            <person name="Varghese N."/>
            <person name="Submissions S."/>
        </authorList>
    </citation>
    <scope>NUCLEOTIDE SEQUENCE [LARGE SCALE GENOMIC DNA]</scope>
    <source>
        <strain evidence="3">DSM 527</strain>
    </source>
</reference>
<accession>A0A1G7ZEV1</accession>
<feature type="signal peptide" evidence="1">
    <location>
        <begin position="1"/>
        <end position="26"/>
    </location>
</feature>
<feature type="chain" id="PRO_5011707015" description="Tat (Twin-arginine translocation) pathway signal sequence" evidence="1">
    <location>
        <begin position="27"/>
        <end position="50"/>
    </location>
</feature>
<evidence type="ECO:0000313" key="3">
    <source>
        <dbReference type="Proteomes" id="UP000199045"/>
    </source>
</evidence>